<sequence length="896" mass="99014">MGAPPPVTKPTPTSTPVATDSGSVLQTQQPTQSTEETGSTTRKKKKTNPDALPEGHMLFNNLYKVEKVLGQGGFGLTYKAYDTQLDTHVAIKEYLPTQIAHRQSDLSIHARSDEQEEMFIQGRQRFLDEARTLAKFKHSSLVRVVTFFEDNNTAYMAMEFEAGEPLSALLKAKRTLNEKEMLDIMLPLIQGVQVLHNEGYIHRDIKPDNIFIRSKDGTPVLLDFGSARRQEGNADGSMTAMLTPSYAPMEQYFEEAARQGPWTDIYSLGAVMYRCISGRKPIGAPQRSNAIMRNAPDPLNPAVSVGEGHYSEAMLKAVDLALRVIETERPQSIPEWMNAVSAEKGANDFAQEVLAGEEGAQDKKTKAIIFGLAAAVVLALGLAIFVASESSKGPRKLTQAEIFAQQFKELEDKANQGDITSMYDLGMRYAEGRGARVNQSKAVDWFTRAAEAGHAQAQSKLGAAYQNGTGAPQDSNLAIQWYMKAAEQGQPEAQYQYALALATGAGIEQDQNKSLDWMEKAAENGVPQAQLALAQAYHKGQGRPQDMRNAFQWYLRAAEQNVADAMYAIAEFYEKGLGTEPDMNKAEHFLRQSAELGSLDAQIRLAHILIEANGLNEGERRREAVKWFRSAASQGDIESQFQLARAMDLGLGTRPDITGALNNYTKAAEQGHLKSQLILATTYLTGKGVPRDTREAFKWFKKAAEQGSSVAQNRMGISRLQGIGAPKDLPEAFRWFSMAAEQGEREAQVNLATLYEKGMGVIKDMEKAVYWYRKAAEQGDARAQGTLGWLYEEGKGVQRDIGEAAKWYSLAAEQGDHNAQKNLGWMYETGRGVKKDPVQAYLWYAIAGAYGDKEAQRNLALLMRTMSNKQKLEGDLLAKQWVSKQQQRAAAEKTSP</sequence>
<keyword evidence="1 3" id="KW-0547">Nucleotide-binding</keyword>
<dbReference type="Pfam" id="PF08238">
    <property type="entry name" value="Sel1"/>
    <property type="match status" value="12"/>
</dbReference>
<keyword evidence="7" id="KW-0418">Kinase</keyword>
<dbReference type="InterPro" id="IPR000719">
    <property type="entry name" value="Prot_kinase_dom"/>
</dbReference>
<dbReference type="GO" id="GO:0004674">
    <property type="term" value="F:protein serine/threonine kinase activity"/>
    <property type="evidence" value="ECO:0007669"/>
    <property type="project" value="UniProtKB-KW"/>
</dbReference>
<keyword evidence="5" id="KW-1133">Transmembrane helix</keyword>
<dbReference type="SUPFAM" id="SSF56112">
    <property type="entry name" value="Protein kinase-like (PK-like)"/>
    <property type="match status" value="1"/>
</dbReference>
<dbReference type="InterPro" id="IPR017441">
    <property type="entry name" value="Protein_kinase_ATP_BS"/>
</dbReference>
<protein>
    <submittedName>
        <fullName evidence="7">Putative serine/threonine protein kinase</fullName>
    </submittedName>
</protein>
<feature type="transmembrane region" description="Helical" evidence="5">
    <location>
        <begin position="367"/>
        <end position="387"/>
    </location>
</feature>
<dbReference type="InterPro" id="IPR008271">
    <property type="entry name" value="Ser/Thr_kinase_AS"/>
</dbReference>
<keyword evidence="8" id="KW-1185">Reference proteome</keyword>
<evidence type="ECO:0000256" key="1">
    <source>
        <dbReference type="ARBA" id="ARBA00022741"/>
    </source>
</evidence>
<evidence type="ECO:0000256" key="5">
    <source>
        <dbReference type="SAM" id="Phobius"/>
    </source>
</evidence>
<dbReference type="PANTHER" id="PTHR11102:SF160">
    <property type="entry name" value="ERAD-ASSOCIATED E3 UBIQUITIN-PROTEIN LIGASE COMPONENT HRD3"/>
    <property type="match status" value="1"/>
</dbReference>
<accession>A0A1Y2K5V1</accession>
<comment type="caution">
    <text evidence="7">The sequence shown here is derived from an EMBL/GenBank/DDBJ whole genome shotgun (WGS) entry which is preliminary data.</text>
</comment>
<feature type="binding site" evidence="3">
    <location>
        <position position="92"/>
    </location>
    <ligand>
        <name>ATP</name>
        <dbReference type="ChEBI" id="CHEBI:30616"/>
    </ligand>
</feature>
<dbReference type="Gene3D" id="1.10.510.10">
    <property type="entry name" value="Transferase(Phosphotransferase) domain 1"/>
    <property type="match status" value="1"/>
</dbReference>
<feature type="compositionally biased region" description="Low complexity" evidence="4">
    <location>
        <begin position="26"/>
        <end position="40"/>
    </location>
</feature>
<dbReference type="Pfam" id="PF00069">
    <property type="entry name" value="Pkinase"/>
    <property type="match status" value="1"/>
</dbReference>
<dbReference type="STRING" id="1434232.MAIT1_02630"/>
<dbReference type="PROSITE" id="PS00107">
    <property type="entry name" value="PROTEIN_KINASE_ATP"/>
    <property type="match status" value="1"/>
</dbReference>
<feature type="domain" description="Protein kinase" evidence="6">
    <location>
        <begin position="63"/>
        <end position="350"/>
    </location>
</feature>
<keyword evidence="5" id="KW-0472">Membrane</keyword>
<keyword evidence="5" id="KW-0812">Transmembrane</keyword>
<keyword evidence="2 3" id="KW-0067">ATP-binding</keyword>
<keyword evidence="7" id="KW-0723">Serine/threonine-protein kinase</keyword>
<reference evidence="7 8" key="1">
    <citation type="journal article" date="2016" name="BMC Genomics">
        <title>Combined genomic and structural analyses of a cultured magnetotactic bacterium reveals its niche adaptation to a dynamic environment.</title>
        <authorList>
            <person name="Araujo A.C."/>
            <person name="Morillo V."/>
            <person name="Cypriano J."/>
            <person name="Teixeira L.C."/>
            <person name="Leao P."/>
            <person name="Lyra S."/>
            <person name="Almeida L.G."/>
            <person name="Bazylinski D.A."/>
            <person name="Vasconcellos A.T."/>
            <person name="Abreu F."/>
            <person name="Lins U."/>
        </authorList>
    </citation>
    <scope>NUCLEOTIDE SEQUENCE [LARGE SCALE GENOMIC DNA]</scope>
    <source>
        <strain evidence="7 8">IT-1</strain>
    </source>
</reference>
<dbReference type="GO" id="GO:0005524">
    <property type="term" value="F:ATP binding"/>
    <property type="evidence" value="ECO:0007669"/>
    <property type="project" value="UniProtKB-UniRule"/>
</dbReference>
<dbReference type="CDD" id="cd14014">
    <property type="entry name" value="STKc_PknB_like"/>
    <property type="match status" value="1"/>
</dbReference>
<feature type="region of interest" description="Disordered" evidence="4">
    <location>
        <begin position="1"/>
        <end position="53"/>
    </location>
</feature>
<dbReference type="InterPro" id="IPR050767">
    <property type="entry name" value="Sel1_AlgK"/>
</dbReference>
<feature type="compositionally biased region" description="Low complexity" evidence="4">
    <location>
        <begin position="10"/>
        <end position="19"/>
    </location>
</feature>
<organism evidence="7 8">
    <name type="scientific">Magnetofaba australis IT-1</name>
    <dbReference type="NCBI Taxonomy" id="1434232"/>
    <lineage>
        <taxon>Bacteria</taxon>
        <taxon>Pseudomonadati</taxon>
        <taxon>Pseudomonadota</taxon>
        <taxon>Magnetococcia</taxon>
        <taxon>Magnetococcales</taxon>
        <taxon>Magnetococcaceae</taxon>
        <taxon>Magnetofaba</taxon>
    </lineage>
</organism>
<keyword evidence="7" id="KW-0808">Transferase</keyword>
<dbReference type="AlphaFoldDB" id="A0A1Y2K5V1"/>
<dbReference type="PROSITE" id="PS50011">
    <property type="entry name" value="PROTEIN_KINASE_DOM"/>
    <property type="match status" value="1"/>
</dbReference>
<evidence type="ECO:0000313" key="7">
    <source>
        <dbReference type="EMBL" id="OSM02484.1"/>
    </source>
</evidence>
<dbReference type="EMBL" id="LVJN01000020">
    <property type="protein sequence ID" value="OSM02484.1"/>
    <property type="molecule type" value="Genomic_DNA"/>
</dbReference>
<dbReference type="Gene3D" id="1.25.40.10">
    <property type="entry name" value="Tetratricopeptide repeat domain"/>
    <property type="match status" value="4"/>
</dbReference>
<gene>
    <name evidence="7" type="ORF">MAIT1_02630</name>
</gene>
<dbReference type="Gene3D" id="3.30.200.20">
    <property type="entry name" value="Phosphorylase Kinase, domain 1"/>
    <property type="match status" value="1"/>
</dbReference>
<dbReference type="InterPro" id="IPR011990">
    <property type="entry name" value="TPR-like_helical_dom_sf"/>
</dbReference>
<name>A0A1Y2K5V1_9PROT</name>
<dbReference type="InterPro" id="IPR011009">
    <property type="entry name" value="Kinase-like_dom_sf"/>
</dbReference>
<evidence type="ECO:0000313" key="8">
    <source>
        <dbReference type="Proteomes" id="UP000194003"/>
    </source>
</evidence>
<dbReference type="SMART" id="SM00671">
    <property type="entry name" value="SEL1"/>
    <property type="match status" value="12"/>
</dbReference>
<evidence type="ECO:0000259" key="6">
    <source>
        <dbReference type="PROSITE" id="PS50011"/>
    </source>
</evidence>
<dbReference type="PANTHER" id="PTHR11102">
    <property type="entry name" value="SEL-1-LIKE PROTEIN"/>
    <property type="match status" value="1"/>
</dbReference>
<evidence type="ECO:0000256" key="3">
    <source>
        <dbReference type="PROSITE-ProRule" id="PRU10141"/>
    </source>
</evidence>
<dbReference type="Proteomes" id="UP000194003">
    <property type="component" value="Unassembled WGS sequence"/>
</dbReference>
<dbReference type="SUPFAM" id="SSF81901">
    <property type="entry name" value="HCP-like"/>
    <property type="match status" value="2"/>
</dbReference>
<evidence type="ECO:0000256" key="4">
    <source>
        <dbReference type="SAM" id="MobiDB-lite"/>
    </source>
</evidence>
<dbReference type="InterPro" id="IPR006597">
    <property type="entry name" value="Sel1-like"/>
</dbReference>
<dbReference type="PROSITE" id="PS00108">
    <property type="entry name" value="PROTEIN_KINASE_ST"/>
    <property type="match status" value="1"/>
</dbReference>
<dbReference type="SMART" id="SM00220">
    <property type="entry name" value="S_TKc"/>
    <property type="match status" value="1"/>
</dbReference>
<evidence type="ECO:0000256" key="2">
    <source>
        <dbReference type="ARBA" id="ARBA00022840"/>
    </source>
</evidence>
<proteinExistence type="predicted"/>